<keyword evidence="3" id="KW-1185">Reference proteome</keyword>
<evidence type="ECO:0000313" key="2">
    <source>
        <dbReference type="EMBL" id="ENI08048.1"/>
    </source>
</evidence>
<protein>
    <submittedName>
        <fullName evidence="2">Uncharacterized protein</fullName>
    </submittedName>
</protein>
<evidence type="ECO:0000313" key="3">
    <source>
        <dbReference type="Proteomes" id="UP000012338"/>
    </source>
</evidence>
<reference evidence="3" key="2">
    <citation type="journal article" date="2013" name="PLoS Genet.">
        <title>Comparative genome structure, secondary metabolite, and effector coding capacity across Cochliobolus pathogens.</title>
        <authorList>
            <person name="Condon B.J."/>
            <person name="Leng Y."/>
            <person name="Wu D."/>
            <person name="Bushley K.E."/>
            <person name="Ohm R.A."/>
            <person name="Otillar R."/>
            <person name="Martin J."/>
            <person name="Schackwitz W."/>
            <person name="Grimwood J."/>
            <person name="MohdZainudin N."/>
            <person name="Xue C."/>
            <person name="Wang R."/>
            <person name="Manning V.A."/>
            <person name="Dhillon B."/>
            <person name="Tu Z.J."/>
            <person name="Steffenson B.J."/>
            <person name="Salamov A."/>
            <person name="Sun H."/>
            <person name="Lowry S."/>
            <person name="LaButti K."/>
            <person name="Han J."/>
            <person name="Copeland A."/>
            <person name="Lindquist E."/>
            <person name="Barry K."/>
            <person name="Schmutz J."/>
            <person name="Baker S.E."/>
            <person name="Ciuffetti L.M."/>
            <person name="Grigoriev I.V."/>
            <person name="Zhong S."/>
            <person name="Turgeon B.G."/>
        </authorList>
    </citation>
    <scope>NUCLEOTIDE SEQUENCE [LARGE SCALE GENOMIC DNA]</scope>
    <source>
        <strain evidence="3">C4 / ATCC 48331 / race T</strain>
    </source>
</reference>
<gene>
    <name evidence="2" type="ORF">COCC4DRAFT_20941</name>
</gene>
<keyword evidence="1" id="KW-1133">Transmembrane helix</keyword>
<dbReference type="AlphaFoldDB" id="N4XHN2"/>
<dbReference type="HOGENOM" id="CLU_014247_0_0_1"/>
<keyword evidence="1" id="KW-0472">Membrane</keyword>
<feature type="transmembrane region" description="Helical" evidence="1">
    <location>
        <begin position="553"/>
        <end position="583"/>
    </location>
</feature>
<sequence length="678" mass="75570">MSQTLPTWSIDEDIYKGFWINQSLGKVRGATLTLDLQAGGLIIAFLALFIAATARSVWKVTRFLVYANESTLGKQDGVYHQRQAILRNQSLALDAVLDLCRLSYAWRGRAKGSQQRILPVILIASAISVVSIAAGIFSSRILTNSNQEVLIAGRHCGMYSNPIDQGSSYGPAMLYLSQKSVDAFRYAMHCYHGGSTVQNKLCETFIRPTLPFTSDRNASCPFSGGICKSDVGNILLDSGVLHSQIHLGFNQNPQFTLRHRTHCAPLKTDGFTGTVVNPNNSQTRQVYRYGNKHGSGGNADYIFAVDVRHEKPSLELSAYGNYKVTAMVAYGFIRSIEFIPELQKPDGAVSLVFLDASEILYVNKTEDPWFSATTPFDNSLAISMDGPGFFIANEPVGVIGCVTQRLYCNPTLPENVGCIDGFAISNRQSWWDLFKSAWPDANDRSAMNAFVYALGTQAMLDDYYFMPSLPTLLSRSTVQGNLQLAVIPKDRWQDEREYLYNASLAAIQSMMVEHARGLDFGMGTYCERERECRRICRSQLRLQKMRSPNHYSFSAWTLGVILIVGSTLMLISTFMEELFALLLRYPRLRSAKLTYSYCEWQAGSTLQLQRLAHENLGLGTWTRTDEAIPVTEPGDTLGVLEITDSKHVHMVIPTEELSKVDSAADSARINLLDHRVVY</sequence>
<reference evidence="2 3" key="1">
    <citation type="journal article" date="2012" name="PLoS Pathog.">
        <title>Diverse lifestyles and strategies of plant pathogenesis encoded in the genomes of eighteen Dothideomycetes fungi.</title>
        <authorList>
            <person name="Ohm R.A."/>
            <person name="Feau N."/>
            <person name="Henrissat B."/>
            <person name="Schoch C.L."/>
            <person name="Horwitz B.A."/>
            <person name="Barry K.W."/>
            <person name="Condon B.J."/>
            <person name="Copeland A.C."/>
            <person name="Dhillon B."/>
            <person name="Glaser F."/>
            <person name="Hesse C.N."/>
            <person name="Kosti I."/>
            <person name="LaButti K."/>
            <person name="Lindquist E.A."/>
            <person name="Lucas S."/>
            <person name="Salamov A.A."/>
            <person name="Bradshaw R.E."/>
            <person name="Ciuffetti L."/>
            <person name="Hamelin R.C."/>
            <person name="Kema G.H.J."/>
            <person name="Lawrence C."/>
            <person name="Scott J.A."/>
            <person name="Spatafora J.W."/>
            <person name="Turgeon B.G."/>
            <person name="de Wit P.J.G.M."/>
            <person name="Zhong S."/>
            <person name="Goodwin S.B."/>
            <person name="Grigoriev I.V."/>
        </authorList>
    </citation>
    <scope>NUCLEOTIDE SEQUENCE [LARGE SCALE GENOMIC DNA]</scope>
    <source>
        <strain evidence="3">C4 / ATCC 48331 / race T</strain>
    </source>
</reference>
<dbReference type="Proteomes" id="UP000012338">
    <property type="component" value="Unassembled WGS sequence"/>
</dbReference>
<dbReference type="EMBL" id="KB733448">
    <property type="protein sequence ID" value="ENI08048.1"/>
    <property type="molecule type" value="Genomic_DNA"/>
</dbReference>
<name>N4XHN2_COCH4</name>
<accession>N4XHN2</accession>
<feature type="transmembrane region" description="Helical" evidence="1">
    <location>
        <begin position="36"/>
        <end position="54"/>
    </location>
</feature>
<feature type="transmembrane region" description="Helical" evidence="1">
    <location>
        <begin position="117"/>
        <end position="137"/>
    </location>
</feature>
<evidence type="ECO:0000256" key="1">
    <source>
        <dbReference type="SAM" id="Phobius"/>
    </source>
</evidence>
<organism evidence="2 3">
    <name type="scientific">Cochliobolus heterostrophus (strain C4 / ATCC 48331 / race T)</name>
    <name type="common">Southern corn leaf blight fungus</name>
    <name type="synonym">Bipolaris maydis</name>
    <dbReference type="NCBI Taxonomy" id="665024"/>
    <lineage>
        <taxon>Eukaryota</taxon>
        <taxon>Fungi</taxon>
        <taxon>Dikarya</taxon>
        <taxon>Ascomycota</taxon>
        <taxon>Pezizomycotina</taxon>
        <taxon>Dothideomycetes</taxon>
        <taxon>Pleosporomycetidae</taxon>
        <taxon>Pleosporales</taxon>
        <taxon>Pleosporineae</taxon>
        <taxon>Pleosporaceae</taxon>
        <taxon>Bipolaris</taxon>
    </lineage>
</organism>
<proteinExistence type="predicted"/>
<keyword evidence="1" id="KW-0812">Transmembrane</keyword>
<dbReference type="OrthoDB" id="3540210at2759"/>